<gene>
    <name evidence="1" type="ORF">ACOLOM_LOCUS9593</name>
</gene>
<evidence type="ECO:0000313" key="1">
    <source>
        <dbReference type="EMBL" id="CAG8686492.1"/>
    </source>
</evidence>
<comment type="caution">
    <text evidence="1">The sequence shown here is derived from an EMBL/GenBank/DDBJ whole genome shotgun (WGS) entry which is preliminary data.</text>
</comment>
<protein>
    <submittedName>
        <fullName evidence="1">1395_t:CDS:1</fullName>
    </submittedName>
</protein>
<reference evidence="1" key="1">
    <citation type="submission" date="2021-06" db="EMBL/GenBank/DDBJ databases">
        <authorList>
            <person name="Kallberg Y."/>
            <person name="Tangrot J."/>
            <person name="Rosling A."/>
        </authorList>
    </citation>
    <scope>NUCLEOTIDE SEQUENCE</scope>
    <source>
        <strain evidence="1">CL356</strain>
    </source>
</reference>
<dbReference type="EMBL" id="CAJVPT010028229">
    <property type="protein sequence ID" value="CAG8686492.1"/>
    <property type="molecule type" value="Genomic_DNA"/>
</dbReference>
<organism evidence="1 2">
    <name type="scientific">Acaulospora colombiana</name>
    <dbReference type="NCBI Taxonomy" id="27376"/>
    <lineage>
        <taxon>Eukaryota</taxon>
        <taxon>Fungi</taxon>
        <taxon>Fungi incertae sedis</taxon>
        <taxon>Mucoromycota</taxon>
        <taxon>Glomeromycotina</taxon>
        <taxon>Glomeromycetes</taxon>
        <taxon>Diversisporales</taxon>
        <taxon>Acaulosporaceae</taxon>
        <taxon>Acaulospora</taxon>
    </lineage>
</organism>
<accession>A0ACA9P147</accession>
<keyword evidence="2" id="KW-1185">Reference proteome</keyword>
<sequence length="455" mass="50042">KLIASGEFVDVKGSATQGGNDNAPPESARSRKKMSLLKRIYRLPMDFLEEVTTSASDLILVNSKFTARVFDAYFPSIKLDEAGRRINPNRSYAEEKERKVGGPRVVYPGIDLNSYERSGPPRSEEEKLVYSERPTFLSLNRFEGKKNLALAIEAFAGFLRDLSSSSSKNMKNTRLVLGGGFDPRLKDNIDTFNSLLHLISSLSLSWCMLTSASNQSKLPQIPADIPPQTSVTSAQVVLLPNFTTAQRSILLTSSSTLALLYTPTNEHFGIVPVEAMACGLPVVACKSGGPLETVVDKDNDQNESGERRASGEGEMGWSVVDLPSQTSSSSQPPSNQRTGWLLPPVSSEWTTVLGKIVSLSQTERKAISERAKTRARQLFSMEAMTDSLEKAIEDAYEMGPVGWTEIINFEWMVKVYVVLISLSILLLGGFWTVAWTGGVLVTTVIYKRVKLDARQ</sequence>
<feature type="non-terminal residue" evidence="1">
    <location>
        <position position="1"/>
    </location>
</feature>
<dbReference type="Proteomes" id="UP000789525">
    <property type="component" value="Unassembled WGS sequence"/>
</dbReference>
<proteinExistence type="predicted"/>
<evidence type="ECO:0000313" key="2">
    <source>
        <dbReference type="Proteomes" id="UP000789525"/>
    </source>
</evidence>
<name>A0ACA9P147_9GLOM</name>